<accession>A0AAE0K339</accession>
<sequence>MDASSNNLLIQMYDKLRETFGNGDNELFQMEMPARLLKMGDYHYDESDSPNALQLKPPSVAEAEFRLVDGMFNLSNLVGGPNGSKMAESYEQVLVGLTPANVENSSAEMDKLVPDQETISEWLHEEVDNFEPPASDLLSMIPADKNLPPMPERIVGEIKHDPRTTPKISRIDLYQKLLDLYETERLRWARAKVAAYDRLLSTYAPVIDAKLDALWSVLMVRGQYNRVRKYISYIDILTAADALQQDKESLRESAMRSIDDTEDIYPVVMTPTNWAKYLSTTVQPEDLLSNVEMTRIRLHEAENDRRFLCMRRDALMSETQDIQALEKATSDAREALQKAEWDMVKGYSDAAVSCIRVYFDIITKEAQDRVAALKTLTDANETELINALQKANVSLPLTPGQWSTLVDMQAKVFENQHNVKATNEKYANAMLAASEARGKDSTTYLRALNEQIQSLSNDIDYYKKTLQASSGDLTAPEATKARETAPSRPPLQDCASVWQRFVFDSTKKTDSSTKLSTSVSHSDWSARLWFANDPVSSSFTCHATTSNTDIQISFRAMKVVIDRPWFNAQLLGQQTKEPFHNSNANKVSAGDPQEVLDQFLKDGHTVRDGPQYMLHSWSTAFVVVKDVHIVMSNKDGFDDDEVNCMRNALADGGDGGGGGGGLCFQASKNATVHGGKITISIRIPAPQILGWVSQLAPEDVSVKAD</sequence>
<name>A0AAE0K339_9PEZI</name>
<organism evidence="2 3">
    <name type="scientific">Podospora didyma</name>
    <dbReference type="NCBI Taxonomy" id="330526"/>
    <lineage>
        <taxon>Eukaryota</taxon>
        <taxon>Fungi</taxon>
        <taxon>Dikarya</taxon>
        <taxon>Ascomycota</taxon>
        <taxon>Pezizomycotina</taxon>
        <taxon>Sordariomycetes</taxon>
        <taxon>Sordariomycetidae</taxon>
        <taxon>Sordariales</taxon>
        <taxon>Podosporaceae</taxon>
        <taxon>Podospora</taxon>
    </lineage>
</organism>
<dbReference type="AlphaFoldDB" id="A0AAE0K339"/>
<proteinExistence type="predicted"/>
<evidence type="ECO:0000313" key="2">
    <source>
        <dbReference type="EMBL" id="KAK3368777.1"/>
    </source>
</evidence>
<dbReference type="EMBL" id="JAULSW010000010">
    <property type="protein sequence ID" value="KAK3368777.1"/>
    <property type="molecule type" value="Genomic_DNA"/>
</dbReference>
<evidence type="ECO:0000313" key="3">
    <source>
        <dbReference type="Proteomes" id="UP001285441"/>
    </source>
</evidence>
<reference evidence="2" key="1">
    <citation type="journal article" date="2023" name="Mol. Phylogenet. Evol.">
        <title>Genome-scale phylogeny and comparative genomics of the fungal order Sordariales.</title>
        <authorList>
            <person name="Hensen N."/>
            <person name="Bonometti L."/>
            <person name="Westerberg I."/>
            <person name="Brannstrom I.O."/>
            <person name="Guillou S."/>
            <person name="Cros-Aarteil S."/>
            <person name="Calhoun S."/>
            <person name="Haridas S."/>
            <person name="Kuo A."/>
            <person name="Mondo S."/>
            <person name="Pangilinan J."/>
            <person name="Riley R."/>
            <person name="LaButti K."/>
            <person name="Andreopoulos B."/>
            <person name="Lipzen A."/>
            <person name="Chen C."/>
            <person name="Yan M."/>
            <person name="Daum C."/>
            <person name="Ng V."/>
            <person name="Clum A."/>
            <person name="Steindorff A."/>
            <person name="Ohm R.A."/>
            <person name="Martin F."/>
            <person name="Silar P."/>
            <person name="Natvig D.O."/>
            <person name="Lalanne C."/>
            <person name="Gautier V."/>
            <person name="Ament-Velasquez S.L."/>
            <person name="Kruys A."/>
            <person name="Hutchinson M.I."/>
            <person name="Powell A.J."/>
            <person name="Barry K."/>
            <person name="Miller A.N."/>
            <person name="Grigoriev I.V."/>
            <person name="Debuchy R."/>
            <person name="Gladieux P."/>
            <person name="Hiltunen Thoren M."/>
            <person name="Johannesson H."/>
        </authorList>
    </citation>
    <scope>NUCLEOTIDE SEQUENCE</scope>
    <source>
        <strain evidence="2">CBS 232.78</strain>
    </source>
</reference>
<comment type="caution">
    <text evidence="2">The sequence shown here is derived from an EMBL/GenBank/DDBJ whole genome shotgun (WGS) entry which is preliminary data.</text>
</comment>
<protein>
    <submittedName>
        <fullName evidence="2">Uncharacterized protein</fullName>
    </submittedName>
</protein>
<dbReference type="Proteomes" id="UP001285441">
    <property type="component" value="Unassembled WGS sequence"/>
</dbReference>
<reference evidence="2" key="2">
    <citation type="submission" date="2023-06" db="EMBL/GenBank/DDBJ databases">
        <authorList>
            <consortium name="Lawrence Berkeley National Laboratory"/>
            <person name="Haridas S."/>
            <person name="Hensen N."/>
            <person name="Bonometti L."/>
            <person name="Westerberg I."/>
            <person name="Brannstrom I.O."/>
            <person name="Guillou S."/>
            <person name="Cros-Aarteil S."/>
            <person name="Calhoun S."/>
            <person name="Kuo A."/>
            <person name="Mondo S."/>
            <person name="Pangilinan J."/>
            <person name="Riley R."/>
            <person name="LaButti K."/>
            <person name="Andreopoulos B."/>
            <person name="Lipzen A."/>
            <person name="Chen C."/>
            <person name="Yanf M."/>
            <person name="Daum C."/>
            <person name="Ng V."/>
            <person name="Clum A."/>
            <person name="Steindorff A."/>
            <person name="Ohm R."/>
            <person name="Martin F."/>
            <person name="Silar P."/>
            <person name="Natvig D."/>
            <person name="Lalanne C."/>
            <person name="Gautier V."/>
            <person name="Ament-velasquez S.L."/>
            <person name="Kruys A."/>
            <person name="Hutchinson M.I."/>
            <person name="Powell A.J."/>
            <person name="Barry K."/>
            <person name="Miller A.N."/>
            <person name="Grigoriev I.V."/>
            <person name="Debuchy R."/>
            <person name="Gladieux P."/>
            <person name="Thoren M.H."/>
            <person name="Johannesson H."/>
        </authorList>
    </citation>
    <scope>NUCLEOTIDE SEQUENCE</scope>
    <source>
        <strain evidence="2">CBS 232.78</strain>
    </source>
</reference>
<feature type="region of interest" description="Disordered" evidence="1">
    <location>
        <begin position="472"/>
        <end position="491"/>
    </location>
</feature>
<gene>
    <name evidence="2" type="ORF">B0H63DRAFT_565407</name>
</gene>
<evidence type="ECO:0000256" key="1">
    <source>
        <dbReference type="SAM" id="MobiDB-lite"/>
    </source>
</evidence>
<keyword evidence="3" id="KW-1185">Reference proteome</keyword>